<evidence type="ECO:0000313" key="10">
    <source>
        <dbReference type="Proteomes" id="UP000235897"/>
    </source>
</evidence>
<evidence type="ECO:0000256" key="4">
    <source>
        <dbReference type="ARBA" id="ARBA00022692"/>
    </source>
</evidence>
<dbReference type="AlphaFoldDB" id="A0A2N8T1H2"/>
<dbReference type="GO" id="GO:0005886">
    <property type="term" value="C:plasma membrane"/>
    <property type="evidence" value="ECO:0007669"/>
    <property type="project" value="UniProtKB-SubCell"/>
</dbReference>
<feature type="domain" description="TRAP C4-dicarboxylate transport system permease DctM subunit" evidence="8">
    <location>
        <begin position="12"/>
        <end position="423"/>
    </location>
</feature>
<accession>A0A2N8T1H2</accession>
<dbReference type="InterPro" id="IPR004681">
    <property type="entry name" value="TRAP_DctM"/>
</dbReference>
<evidence type="ECO:0000256" key="7">
    <source>
        <dbReference type="RuleBase" id="RU369079"/>
    </source>
</evidence>
<feature type="transmembrane region" description="Helical" evidence="7">
    <location>
        <begin position="249"/>
        <end position="273"/>
    </location>
</feature>
<evidence type="ECO:0000256" key="5">
    <source>
        <dbReference type="ARBA" id="ARBA00022989"/>
    </source>
</evidence>
<keyword evidence="4 7" id="KW-0812">Transmembrane</keyword>
<evidence type="ECO:0000259" key="8">
    <source>
        <dbReference type="Pfam" id="PF06808"/>
    </source>
</evidence>
<feature type="transmembrane region" description="Helical" evidence="7">
    <location>
        <begin position="175"/>
        <end position="199"/>
    </location>
</feature>
<keyword evidence="2" id="KW-1003">Cell membrane</keyword>
<organism evidence="9 10">
    <name type="scientific">Stutzerimonas stutzeri</name>
    <name type="common">Pseudomonas stutzeri</name>
    <dbReference type="NCBI Taxonomy" id="316"/>
    <lineage>
        <taxon>Bacteria</taxon>
        <taxon>Pseudomonadati</taxon>
        <taxon>Pseudomonadota</taxon>
        <taxon>Gammaproteobacteria</taxon>
        <taxon>Pseudomonadales</taxon>
        <taxon>Pseudomonadaceae</taxon>
        <taxon>Stutzerimonas</taxon>
    </lineage>
</organism>
<dbReference type="Proteomes" id="UP000235897">
    <property type="component" value="Unassembled WGS sequence"/>
</dbReference>
<feature type="transmembrane region" description="Helical" evidence="7">
    <location>
        <begin position="341"/>
        <end position="360"/>
    </location>
</feature>
<keyword evidence="5 7" id="KW-1133">Transmembrane helix</keyword>
<feature type="transmembrane region" description="Helical" evidence="7">
    <location>
        <begin position="219"/>
        <end position="243"/>
    </location>
</feature>
<protein>
    <recommendedName>
        <fullName evidence="7">TRAP transporter large permease protein</fullName>
    </recommendedName>
</protein>
<evidence type="ECO:0000256" key="1">
    <source>
        <dbReference type="ARBA" id="ARBA00004429"/>
    </source>
</evidence>
<dbReference type="PANTHER" id="PTHR33362">
    <property type="entry name" value="SIALIC ACID TRAP TRANSPORTER PERMEASE PROTEIN SIAT-RELATED"/>
    <property type="match status" value="1"/>
</dbReference>
<feature type="transmembrane region" description="Helical" evidence="7">
    <location>
        <begin position="29"/>
        <end position="49"/>
    </location>
</feature>
<keyword evidence="6 7" id="KW-0472">Membrane</keyword>
<dbReference type="PIRSF" id="PIRSF006066">
    <property type="entry name" value="HI0050"/>
    <property type="match status" value="1"/>
</dbReference>
<comment type="similarity">
    <text evidence="7">Belongs to the TRAP transporter large permease family.</text>
</comment>
<dbReference type="RefSeq" id="WP_102846195.1">
    <property type="nucleotide sequence ID" value="NZ_JAMOIG010000015.1"/>
</dbReference>
<feature type="transmembrane region" description="Helical" evidence="7">
    <location>
        <begin position="400"/>
        <end position="424"/>
    </location>
</feature>
<name>A0A2N8T1H2_STUST</name>
<feature type="transmembrane region" description="Helical" evidence="7">
    <location>
        <begin position="280"/>
        <end position="303"/>
    </location>
</feature>
<comment type="function">
    <text evidence="7">Part of the tripartite ATP-independent periplasmic (TRAP) transport system.</text>
</comment>
<feature type="transmembrane region" description="Helical" evidence="7">
    <location>
        <begin position="106"/>
        <end position="127"/>
    </location>
</feature>
<dbReference type="NCBIfam" id="TIGR00786">
    <property type="entry name" value="dctM"/>
    <property type="match status" value="1"/>
</dbReference>
<comment type="subunit">
    <text evidence="7">The complex comprises the extracytoplasmic solute receptor protein and the two transmembrane proteins.</text>
</comment>
<dbReference type="GO" id="GO:0022857">
    <property type="term" value="F:transmembrane transporter activity"/>
    <property type="evidence" value="ECO:0007669"/>
    <property type="project" value="UniProtKB-UniRule"/>
</dbReference>
<keyword evidence="7" id="KW-0813">Transport</keyword>
<dbReference type="EMBL" id="POUW01000001">
    <property type="protein sequence ID" value="PNG08591.1"/>
    <property type="molecule type" value="Genomic_DNA"/>
</dbReference>
<sequence length="434" mass="45538">MEMIVVALGVVAILLTTLALGVWVFAALALAAILSLWGFGGFGFERIGLMMSKILFRASNSWELAAIPLFILMGELIFRSDISERLFRGLAPLTRYLPGGLLHTNVFGSTLFASVCGSSAATTATVGKITTRELASRGYNRDLSLGSLAGAGSLGLLIPPSIIMIVYGVQAEVSIIKLFMAGLLPGLMMAALFSAFIIVRAVANAKVAPREPRGDTSLLAALGLLMPILLLISLVIGAIYSGIATPSESAAIGVTASLLLLAAERQLSVALILDALKGTLLTSAMVCSLLVAAAMLSAAMAYLHLPRELAAWIAAQQLSPVLLLLAIALFYVLLGMFLDGISLTVMSLPITLPVIVAAGYDPIWFGVFLVIMVELGQITPPVGFNLFVIQSLSGEPIGRVAMAALPFFLLMCLAAALITGWPQIALWLPEVLSG</sequence>
<feature type="transmembrane region" description="Helical" evidence="7">
    <location>
        <begin position="366"/>
        <end position="388"/>
    </location>
</feature>
<reference evidence="9 10" key="1">
    <citation type="submission" date="2018-01" db="EMBL/GenBank/DDBJ databases">
        <title>Denitrification phenotypes of diverse strains of Pseudomonas stutzeri.</title>
        <authorList>
            <person name="Milligan D.A."/>
            <person name="Bergaust L."/>
            <person name="Bakken L.R."/>
            <person name="Frostegard A."/>
        </authorList>
    </citation>
    <scope>NUCLEOTIDE SEQUENCE [LARGE SCALE GENOMIC DNA]</scope>
    <source>
        <strain evidence="9 10">28a3</strain>
    </source>
</reference>
<evidence type="ECO:0000256" key="3">
    <source>
        <dbReference type="ARBA" id="ARBA00022519"/>
    </source>
</evidence>
<dbReference type="PANTHER" id="PTHR33362:SF5">
    <property type="entry name" value="C4-DICARBOXYLATE TRAP TRANSPORTER LARGE PERMEASE PROTEIN DCTM"/>
    <property type="match status" value="1"/>
</dbReference>
<proteinExistence type="inferred from homology"/>
<comment type="caution">
    <text evidence="9">The sequence shown here is derived from an EMBL/GenBank/DDBJ whole genome shotgun (WGS) entry which is preliminary data.</text>
</comment>
<dbReference type="InterPro" id="IPR010656">
    <property type="entry name" value="DctM"/>
</dbReference>
<evidence type="ECO:0000256" key="2">
    <source>
        <dbReference type="ARBA" id="ARBA00022475"/>
    </source>
</evidence>
<comment type="subcellular location">
    <subcellularLocation>
        <location evidence="1 7">Cell inner membrane</location>
        <topology evidence="1 7">Multi-pass membrane protein</topology>
    </subcellularLocation>
</comment>
<dbReference type="Pfam" id="PF06808">
    <property type="entry name" value="DctM"/>
    <property type="match status" value="1"/>
</dbReference>
<feature type="transmembrane region" description="Helical" evidence="7">
    <location>
        <begin position="309"/>
        <end position="334"/>
    </location>
</feature>
<gene>
    <name evidence="9" type="ORF">CXL00_06045</name>
</gene>
<feature type="transmembrane region" description="Helical" evidence="7">
    <location>
        <begin position="148"/>
        <end position="169"/>
    </location>
</feature>
<keyword evidence="3 7" id="KW-0997">Cell inner membrane</keyword>
<evidence type="ECO:0000256" key="6">
    <source>
        <dbReference type="ARBA" id="ARBA00023136"/>
    </source>
</evidence>
<evidence type="ECO:0000313" key="9">
    <source>
        <dbReference type="EMBL" id="PNG08591.1"/>
    </source>
</evidence>
<dbReference type="OrthoDB" id="9796052at2"/>